<sequence>QGDSGSPLLCEREGRWFVMGVASWSLTQCFTYVSGIPSIYEQVAPWLPWIRRYI</sequence>
<dbReference type="EMBL" id="KB310994">
    <property type="protein sequence ID" value="ELT90245.1"/>
    <property type="molecule type" value="Genomic_DNA"/>
</dbReference>
<proteinExistence type="predicted"/>
<evidence type="ECO:0000313" key="2">
    <source>
        <dbReference type="EMBL" id="ELT90245.1"/>
    </source>
</evidence>
<organism evidence="2">
    <name type="scientific">Capitella teleta</name>
    <name type="common">Polychaete worm</name>
    <dbReference type="NCBI Taxonomy" id="283909"/>
    <lineage>
        <taxon>Eukaryota</taxon>
        <taxon>Metazoa</taxon>
        <taxon>Spiralia</taxon>
        <taxon>Lophotrochozoa</taxon>
        <taxon>Annelida</taxon>
        <taxon>Polychaeta</taxon>
        <taxon>Sedentaria</taxon>
        <taxon>Scolecida</taxon>
        <taxon>Capitellidae</taxon>
        <taxon>Capitella</taxon>
    </lineage>
</organism>
<evidence type="ECO:0000313" key="3">
    <source>
        <dbReference type="EnsemblMetazoa" id="CapteP100451"/>
    </source>
</evidence>
<dbReference type="InterPro" id="IPR043504">
    <property type="entry name" value="Peptidase_S1_PA_chymotrypsin"/>
</dbReference>
<evidence type="ECO:0000313" key="4">
    <source>
        <dbReference type="Proteomes" id="UP000014760"/>
    </source>
</evidence>
<dbReference type="OrthoDB" id="9970815at2759"/>
<dbReference type="GO" id="GO:0004252">
    <property type="term" value="F:serine-type endopeptidase activity"/>
    <property type="evidence" value="ECO:0007669"/>
    <property type="project" value="InterPro"/>
</dbReference>
<dbReference type="GO" id="GO:0006508">
    <property type="term" value="P:proteolysis"/>
    <property type="evidence" value="ECO:0007669"/>
    <property type="project" value="InterPro"/>
</dbReference>
<dbReference type="SUPFAM" id="SSF50494">
    <property type="entry name" value="Trypsin-like serine proteases"/>
    <property type="match status" value="1"/>
</dbReference>
<evidence type="ECO:0000259" key="1">
    <source>
        <dbReference type="Pfam" id="PF00089"/>
    </source>
</evidence>
<protein>
    <recommendedName>
        <fullName evidence="1">Peptidase S1 domain-containing protein</fullName>
    </recommendedName>
</protein>
<dbReference type="EnsemblMetazoa" id="CapteT100451">
    <property type="protein sequence ID" value="CapteP100451"/>
    <property type="gene ID" value="CapteG100451"/>
</dbReference>
<dbReference type="EMBL" id="AMQN01014470">
    <property type="status" value="NOT_ANNOTATED_CDS"/>
    <property type="molecule type" value="Genomic_DNA"/>
</dbReference>
<dbReference type="InterPro" id="IPR009003">
    <property type="entry name" value="Peptidase_S1_PA"/>
</dbReference>
<gene>
    <name evidence="2" type="ORF">CAPTEDRAFT_100451</name>
</gene>
<dbReference type="Gene3D" id="2.40.10.10">
    <property type="entry name" value="Trypsin-like serine proteases"/>
    <property type="match status" value="1"/>
</dbReference>
<dbReference type="AlphaFoldDB" id="R7TGK5"/>
<dbReference type="STRING" id="283909.R7TGK5"/>
<accession>R7TGK5</accession>
<dbReference type="Pfam" id="PF00089">
    <property type="entry name" value="Trypsin"/>
    <property type="match status" value="1"/>
</dbReference>
<dbReference type="InterPro" id="IPR001254">
    <property type="entry name" value="Trypsin_dom"/>
</dbReference>
<feature type="non-terminal residue" evidence="2">
    <location>
        <position position="1"/>
    </location>
</feature>
<dbReference type="HOGENOM" id="CLU_3056381_0_0_1"/>
<reference evidence="3" key="3">
    <citation type="submission" date="2015-06" db="UniProtKB">
        <authorList>
            <consortium name="EnsemblMetazoa"/>
        </authorList>
    </citation>
    <scope>IDENTIFICATION</scope>
</reference>
<reference evidence="2 4" key="2">
    <citation type="journal article" date="2013" name="Nature">
        <title>Insights into bilaterian evolution from three spiralian genomes.</title>
        <authorList>
            <person name="Simakov O."/>
            <person name="Marletaz F."/>
            <person name="Cho S.J."/>
            <person name="Edsinger-Gonzales E."/>
            <person name="Havlak P."/>
            <person name="Hellsten U."/>
            <person name="Kuo D.H."/>
            <person name="Larsson T."/>
            <person name="Lv J."/>
            <person name="Arendt D."/>
            <person name="Savage R."/>
            <person name="Osoegawa K."/>
            <person name="de Jong P."/>
            <person name="Grimwood J."/>
            <person name="Chapman J.A."/>
            <person name="Shapiro H."/>
            <person name="Aerts A."/>
            <person name="Otillar R.P."/>
            <person name="Terry A.Y."/>
            <person name="Boore J.L."/>
            <person name="Grigoriev I.V."/>
            <person name="Lindberg D.R."/>
            <person name="Seaver E.C."/>
            <person name="Weisblat D.A."/>
            <person name="Putnam N.H."/>
            <person name="Rokhsar D.S."/>
        </authorList>
    </citation>
    <scope>NUCLEOTIDE SEQUENCE</scope>
    <source>
        <strain evidence="2 4">I ESC-2004</strain>
    </source>
</reference>
<dbReference type="Proteomes" id="UP000014760">
    <property type="component" value="Unassembled WGS sequence"/>
</dbReference>
<name>R7TGK5_CAPTE</name>
<reference evidence="4" key="1">
    <citation type="submission" date="2012-12" db="EMBL/GenBank/DDBJ databases">
        <authorList>
            <person name="Hellsten U."/>
            <person name="Grimwood J."/>
            <person name="Chapman J.A."/>
            <person name="Shapiro H."/>
            <person name="Aerts A."/>
            <person name="Otillar R.P."/>
            <person name="Terry A.Y."/>
            <person name="Boore J.L."/>
            <person name="Simakov O."/>
            <person name="Marletaz F."/>
            <person name="Cho S.-J."/>
            <person name="Edsinger-Gonzales E."/>
            <person name="Havlak P."/>
            <person name="Kuo D.-H."/>
            <person name="Larsson T."/>
            <person name="Lv J."/>
            <person name="Arendt D."/>
            <person name="Savage R."/>
            <person name="Osoegawa K."/>
            <person name="de Jong P."/>
            <person name="Lindberg D.R."/>
            <person name="Seaver E.C."/>
            <person name="Weisblat D.A."/>
            <person name="Putnam N.H."/>
            <person name="Grigoriev I.V."/>
            <person name="Rokhsar D.S."/>
        </authorList>
    </citation>
    <scope>NUCLEOTIDE SEQUENCE</scope>
    <source>
        <strain evidence="4">I ESC-2004</strain>
    </source>
</reference>
<feature type="domain" description="Peptidase S1" evidence="1">
    <location>
        <begin position="1"/>
        <end position="50"/>
    </location>
</feature>
<keyword evidence="4" id="KW-1185">Reference proteome</keyword>